<dbReference type="Gene3D" id="3.30.390.10">
    <property type="entry name" value="Enolase-like, N-terminal domain"/>
    <property type="match status" value="1"/>
</dbReference>
<dbReference type="PANTHER" id="PTHR13794">
    <property type="entry name" value="ENOLASE SUPERFAMILY, MANDELATE RACEMASE"/>
    <property type="match status" value="1"/>
</dbReference>
<accession>A0ABW5FJA4</accession>
<dbReference type="InterPro" id="IPR029065">
    <property type="entry name" value="Enolase_C-like"/>
</dbReference>
<keyword evidence="3" id="KW-0460">Magnesium</keyword>
<dbReference type="InterPro" id="IPR036849">
    <property type="entry name" value="Enolase-like_C_sf"/>
</dbReference>
<evidence type="ECO:0000313" key="6">
    <source>
        <dbReference type="Proteomes" id="UP001597417"/>
    </source>
</evidence>
<dbReference type="InterPro" id="IPR029017">
    <property type="entry name" value="Enolase-like_N"/>
</dbReference>
<sequence length="373" mass="39519">MNPSGARPHPGDAPAIHSIDATLVVVPMRRPLGTSAAVITEAPLVLVDLRTEDGITGHAYLFCYLESAGHAAITLIREAGAALAGTAASPAAVRRVLETRFKLLGLRGLVSAALAVVDVACWDALAIAAGLPLARLLGATIRPVPAYNSNGLGLMEPSAAADEALELVDEGFRAVKMRLGRRSATDDLAAVRAVRAALPDDVALMADYNQALSPSAARERCRRLDDEGLSWIEEPVRHDDYTTTAELSALLRTPVQIGENFSGPRAMSLALRHNASDLVMPDLERIGGVSGWLGAAALADAADTEMSSHLYTEVSAHLLAATPTAHWLEYVDWADPVLQEPLKVTEGRVSPPDRPGTGLAWDRGAVAHFRRLP</sequence>
<dbReference type="SUPFAM" id="SSF51604">
    <property type="entry name" value="Enolase C-terminal domain-like"/>
    <property type="match status" value="1"/>
</dbReference>
<protein>
    <submittedName>
        <fullName evidence="5">Enolase C-terminal domain-like protein</fullName>
    </submittedName>
</protein>
<evidence type="ECO:0000259" key="4">
    <source>
        <dbReference type="SMART" id="SM00922"/>
    </source>
</evidence>
<dbReference type="InterPro" id="IPR018110">
    <property type="entry name" value="Mandel_Rmase/mucon_lact_enz_CS"/>
</dbReference>
<evidence type="ECO:0000313" key="5">
    <source>
        <dbReference type="EMBL" id="MFD2415074.1"/>
    </source>
</evidence>
<dbReference type="EMBL" id="JBHUKR010000004">
    <property type="protein sequence ID" value="MFD2415074.1"/>
    <property type="molecule type" value="Genomic_DNA"/>
</dbReference>
<feature type="domain" description="Mandelate racemase/muconate lactonizing enzyme C-terminal" evidence="4">
    <location>
        <begin position="157"/>
        <end position="254"/>
    </location>
</feature>
<dbReference type="Proteomes" id="UP001597417">
    <property type="component" value="Unassembled WGS sequence"/>
</dbReference>
<evidence type="ECO:0000256" key="1">
    <source>
        <dbReference type="ARBA" id="ARBA00001946"/>
    </source>
</evidence>
<dbReference type="RefSeq" id="WP_378260551.1">
    <property type="nucleotide sequence ID" value="NZ_JBHUKR010000004.1"/>
</dbReference>
<proteinExistence type="predicted"/>
<dbReference type="PANTHER" id="PTHR13794:SF58">
    <property type="entry name" value="MITOCHONDRIAL ENOLASE SUPERFAMILY MEMBER 1"/>
    <property type="match status" value="1"/>
</dbReference>
<evidence type="ECO:0000256" key="2">
    <source>
        <dbReference type="ARBA" id="ARBA00022723"/>
    </source>
</evidence>
<name>A0ABW5FJA4_9PSEU</name>
<dbReference type="PROSITE" id="PS00909">
    <property type="entry name" value="MR_MLE_2"/>
    <property type="match status" value="1"/>
</dbReference>
<keyword evidence="2" id="KW-0479">Metal-binding</keyword>
<dbReference type="InterPro" id="IPR013341">
    <property type="entry name" value="Mandelate_racemase_N_dom"/>
</dbReference>
<organism evidence="5 6">
    <name type="scientific">Amycolatopsis pigmentata</name>
    <dbReference type="NCBI Taxonomy" id="450801"/>
    <lineage>
        <taxon>Bacteria</taxon>
        <taxon>Bacillati</taxon>
        <taxon>Actinomycetota</taxon>
        <taxon>Actinomycetes</taxon>
        <taxon>Pseudonocardiales</taxon>
        <taxon>Pseudonocardiaceae</taxon>
        <taxon>Amycolatopsis</taxon>
    </lineage>
</organism>
<dbReference type="SUPFAM" id="SSF54826">
    <property type="entry name" value="Enolase N-terminal domain-like"/>
    <property type="match status" value="1"/>
</dbReference>
<dbReference type="SMART" id="SM00922">
    <property type="entry name" value="MR_MLE"/>
    <property type="match status" value="1"/>
</dbReference>
<comment type="caution">
    <text evidence="5">The sequence shown here is derived from an EMBL/GenBank/DDBJ whole genome shotgun (WGS) entry which is preliminary data.</text>
</comment>
<evidence type="ECO:0000256" key="3">
    <source>
        <dbReference type="ARBA" id="ARBA00022842"/>
    </source>
</evidence>
<dbReference type="Gene3D" id="3.20.20.120">
    <property type="entry name" value="Enolase-like C-terminal domain"/>
    <property type="match status" value="1"/>
</dbReference>
<dbReference type="Pfam" id="PF13378">
    <property type="entry name" value="MR_MLE_C"/>
    <property type="match status" value="1"/>
</dbReference>
<dbReference type="InterPro" id="IPR046945">
    <property type="entry name" value="RHMD-like"/>
</dbReference>
<gene>
    <name evidence="5" type="ORF">ACFSXZ_01910</name>
</gene>
<comment type="cofactor">
    <cofactor evidence="1">
        <name>Mg(2+)</name>
        <dbReference type="ChEBI" id="CHEBI:18420"/>
    </cofactor>
</comment>
<dbReference type="Pfam" id="PF02746">
    <property type="entry name" value="MR_MLE_N"/>
    <property type="match status" value="1"/>
</dbReference>
<reference evidence="6" key="1">
    <citation type="journal article" date="2019" name="Int. J. Syst. Evol. Microbiol.">
        <title>The Global Catalogue of Microorganisms (GCM) 10K type strain sequencing project: providing services to taxonomists for standard genome sequencing and annotation.</title>
        <authorList>
            <consortium name="The Broad Institute Genomics Platform"/>
            <consortium name="The Broad Institute Genome Sequencing Center for Infectious Disease"/>
            <person name="Wu L."/>
            <person name="Ma J."/>
        </authorList>
    </citation>
    <scope>NUCLEOTIDE SEQUENCE [LARGE SCALE GENOMIC DNA]</scope>
    <source>
        <strain evidence="6">CGMCC 4.7645</strain>
    </source>
</reference>
<dbReference type="SFLD" id="SFLDG00179">
    <property type="entry name" value="mandelate_racemase"/>
    <property type="match status" value="1"/>
</dbReference>
<dbReference type="InterPro" id="IPR013342">
    <property type="entry name" value="Mandelate_racemase_C"/>
</dbReference>
<dbReference type="SFLD" id="SFLDS00001">
    <property type="entry name" value="Enolase"/>
    <property type="match status" value="1"/>
</dbReference>
<keyword evidence="6" id="KW-1185">Reference proteome</keyword>